<feature type="region of interest" description="Disordered" evidence="1">
    <location>
        <begin position="177"/>
        <end position="203"/>
    </location>
</feature>
<feature type="non-terminal residue" evidence="2">
    <location>
        <position position="203"/>
    </location>
</feature>
<feature type="compositionally biased region" description="Basic and acidic residues" evidence="1">
    <location>
        <begin position="182"/>
        <end position="203"/>
    </location>
</feature>
<dbReference type="Proteomes" id="UP000479190">
    <property type="component" value="Unassembled WGS sequence"/>
</dbReference>
<gene>
    <name evidence="2" type="ORF">TBRA_LOCUS11480</name>
</gene>
<name>A0A6H5ISB1_9HYME</name>
<sequence>MEELIRLRNDRESLTDVRKETTLPIEEIVDEKKLVKTEEQTPMNDDEILEMKMFEIEKMIPHKYIDSLQDRRYTRLYMIQEVDENNLDIQIKTCEEIRDVQWVPVDQINWNNKVIAHLKSYFLIFIIVHRTKNMDSGRTRTELNNRIDLHELNNISGRIKKQFNNDTESPFQMESPIEISENAEHQKLPTVTEIEKRRSNSHL</sequence>
<evidence type="ECO:0000256" key="1">
    <source>
        <dbReference type="SAM" id="MobiDB-lite"/>
    </source>
</evidence>
<dbReference type="AlphaFoldDB" id="A0A6H5ISB1"/>
<dbReference type="Gene3D" id="3.90.79.10">
    <property type="entry name" value="Nucleoside Triphosphate Pyrophosphohydrolase"/>
    <property type="match status" value="1"/>
</dbReference>
<keyword evidence="3" id="KW-1185">Reference proteome</keyword>
<accession>A0A6H5ISB1</accession>
<proteinExistence type="predicted"/>
<reference evidence="2 3" key="1">
    <citation type="submission" date="2020-02" db="EMBL/GenBank/DDBJ databases">
        <authorList>
            <person name="Ferguson B K."/>
        </authorList>
    </citation>
    <scope>NUCLEOTIDE SEQUENCE [LARGE SCALE GENOMIC DNA]</scope>
</reference>
<protein>
    <submittedName>
        <fullName evidence="2">Uncharacterized protein</fullName>
    </submittedName>
</protein>
<evidence type="ECO:0000313" key="3">
    <source>
        <dbReference type="Proteomes" id="UP000479190"/>
    </source>
</evidence>
<evidence type="ECO:0000313" key="2">
    <source>
        <dbReference type="EMBL" id="CAB0039742.1"/>
    </source>
</evidence>
<dbReference type="EMBL" id="CADCXV010000978">
    <property type="protein sequence ID" value="CAB0039742.1"/>
    <property type="molecule type" value="Genomic_DNA"/>
</dbReference>
<organism evidence="2 3">
    <name type="scientific">Trichogramma brassicae</name>
    <dbReference type="NCBI Taxonomy" id="86971"/>
    <lineage>
        <taxon>Eukaryota</taxon>
        <taxon>Metazoa</taxon>
        <taxon>Ecdysozoa</taxon>
        <taxon>Arthropoda</taxon>
        <taxon>Hexapoda</taxon>
        <taxon>Insecta</taxon>
        <taxon>Pterygota</taxon>
        <taxon>Neoptera</taxon>
        <taxon>Endopterygota</taxon>
        <taxon>Hymenoptera</taxon>
        <taxon>Apocrita</taxon>
        <taxon>Proctotrupomorpha</taxon>
        <taxon>Chalcidoidea</taxon>
        <taxon>Trichogrammatidae</taxon>
        <taxon>Trichogramma</taxon>
    </lineage>
</organism>